<proteinExistence type="predicted"/>
<protein>
    <recommendedName>
        <fullName evidence="1">site-specific DNA-methyltransferase (adenine-specific)</fullName>
        <ecNumber evidence="1">2.1.1.72</ecNumber>
    </recommendedName>
</protein>
<dbReference type="InterPro" id="IPR002052">
    <property type="entry name" value="DNA_methylase_N6_adenine_CS"/>
</dbReference>
<evidence type="ECO:0000256" key="5">
    <source>
        <dbReference type="ARBA" id="ARBA00047942"/>
    </source>
</evidence>
<keyword evidence="4" id="KW-0949">S-adenosyl-L-methionine</keyword>
<dbReference type="GO" id="GO:0009007">
    <property type="term" value="F:site-specific DNA-methyltransferase (adenine-specific) activity"/>
    <property type="evidence" value="ECO:0007669"/>
    <property type="project" value="UniProtKB-EC"/>
</dbReference>
<evidence type="ECO:0000256" key="4">
    <source>
        <dbReference type="ARBA" id="ARBA00022691"/>
    </source>
</evidence>
<dbReference type="Pfam" id="PF07669">
    <property type="entry name" value="Eco57I"/>
    <property type="match status" value="1"/>
</dbReference>
<evidence type="ECO:0000313" key="8">
    <source>
        <dbReference type="Proteomes" id="UP000288096"/>
    </source>
</evidence>
<accession>A0A401FXB6</accession>
<comment type="caution">
    <text evidence="7">The sequence shown here is derived from an EMBL/GenBank/DDBJ whole genome shotgun (WGS) entry which is preliminary data.</text>
</comment>
<sequence length="1518" mass="170999">MSEYICNTDLFDGSYLKQVIADSNFPRERKLPKDGRQKLKTMLDIWNDVRPLLVEDLKTSAALDKPFAGLTPTLRPIKNVNEEVVKNSFISPILKAVLGYSTDEERTLSLDGLPEKERKKKNSDRPDLILFRDKKALNTAVKKAGKKSRKAGAVSFCRDADFVLDAKKFSKGVGADENRDKKSDSSAAEDIDQVERYIRGCGKTWGVLTNGRSWRLMRAGKKQEHLRFDLVLFLENLRNRDGVMVRGRVKEAAFTDADTETFALFWHFFGHPAVGGGYLDLLHSEGEANTRRVSDILRDNAYRAVQLIAQGFWKHPENRYSEEVSQSELDHLRELSLTFLYRLLFILKAEAQGLLPMRDKNGGDTPYAQFVSTKAIFNHLTRSRADTDLSETDTEFNNVKRLFELINAGGNYGVPAYNGGLFDSDIHAELDKLRLSDDVVYKILHRLIYLDESEPVPYADLDVRDFGDIYEGLLEQRLVLERQGDGQCVTLRNKKGQRKASGSYFTPDSLVDHIVRETVMPLLEVCKGDPRKILALKIADPAMGSGHFLVKVVDVMAWHLTISCAPVDKGVPDDNGPVEYAYWKRKVVENCIYGADVNPMAVELAKVALWLHTASLGKPLSFLDHHLKCGNSLVGADLKHVARPGLESRARKSGTVWLPVEKQEARLDGLQIGKKKKRNSQQLELPFPIDTDLFSGILESVSAILQRPSSTPADVKSKRRDYAMSVGKTLAAHRLLCDLWCAQWFLAEPDKEGLSVYESGNGLYSRVKKACGLTDEAARSAAVEKFANHAFVKKIEAARNAGYGPRPMRFFHWQLEFPEVAFSGDGELRENFGFDAVVGNPPWDKIKPAKRDFYGLFNEEVANRQGTSLNALIAEMEKESPKLADDWTAYENMTNCTTTFLSQCDAYKHQVAVVDGKKTGGDPDMFRYFTERAGQCVRKGGRVGLVVPCTLWQGQGCTGLRRLLSDQCTLHSIYTFENYRKWAFAIHSSFKFTAFVFSNATPPAGHEFPAAFMLRDTQVLEGRLRERVINLSADYVKAVSPSTLALIDNKSDGEARFIGKIHKNYPVLGADESGWNPTYRRQLDMGNDSWRFKTREWMKDRGFTRVMPGRNGDGAWTQKKDGPVTALLPDHLPDGGEYWVSAHADWYEERGYGEQTVRISGDEKTCFIHPDDAELENGKKFDPQKDFRRIFPGERYTALYEGRMVHIFDHAQKRYLRGEGRKAIWEDIPVAEKLLQPRVFVCKAEVGKENMPRIGFCDITGATNERSILATLLSSEVLAGHTVPCLIADSVESTLILMAILNSFCSDALVRFRISTHLTWNFLANLAVPAFDQIPEQTRTEICQLAARLNCTTPELAEVWNAVFPDHPWTYESAERDPGQRAEIRAKLDAIVADLYGLTVEEYARILTGFPLLDRDQPPLPGDCFLTEGKAGAKSLETEWGIFELKPRSFVTRDLALLTYMRHKKYAPPQKLDKWYRDKAGLDPEGPLSRFRIGDIKDLIERVAIAKKNGAVAYVPTA</sequence>
<evidence type="ECO:0000259" key="6">
    <source>
        <dbReference type="Pfam" id="PF07669"/>
    </source>
</evidence>
<dbReference type="EMBL" id="BEXT01000001">
    <property type="protein sequence ID" value="GBC61605.1"/>
    <property type="molecule type" value="Genomic_DNA"/>
</dbReference>
<keyword evidence="2" id="KW-0489">Methyltransferase</keyword>
<dbReference type="SUPFAM" id="SSF53335">
    <property type="entry name" value="S-adenosyl-L-methionine-dependent methyltransferases"/>
    <property type="match status" value="1"/>
</dbReference>
<feature type="domain" description="Type II methyltransferase M.TaqI-like" evidence="6">
    <location>
        <begin position="590"/>
        <end position="860"/>
    </location>
</feature>
<reference evidence="8" key="2">
    <citation type="submission" date="2019-01" db="EMBL/GenBank/DDBJ databases">
        <title>Genome sequence of Desulfonema ishimotonii strain Tokyo 01.</title>
        <authorList>
            <person name="Fukui M."/>
        </authorList>
    </citation>
    <scope>NUCLEOTIDE SEQUENCE [LARGE SCALE GENOMIC DNA]</scope>
    <source>
        <strain evidence="8">Tokyo 01</strain>
    </source>
</reference>
<comment type="catalytic activity">
    <reaction evidence="5">
        <text>a 2'-deoxyadenosine in DNA + S-adenosyl-L-methionine = an N(6)-methyl-2'-deoxyadenosine in DNA + S-adenosyl-L-homocysteine + H(+)</text>
        <dbReference type="Rhea" id="RHEA:15197"/>
        <dbReference type="Rhea" id="RHEA-COMP:12418"/>
        <dbReference type="Rhea" id="RHEA-COMP:12419"/>
        <dbReference type="ChEBI" id="CHEBI:15378"/>
        <dbReference type="ChEBI" id="CHEBI:57856"/>
        <dbReference type="ChEBI" id="CHEBI:59789"/>
        <dbReference type="ChEBI" id="CHEBI:90615"/>
        <dbReference type="ChEBI" id="CHEBI:90616"/>
        <dbReference type="EC" id="2.1.1.72"/>
    </reaction>
</comment>
<reference evidence="8" key="1">
    <citation type="submission" date="2017-11" db="EMBL/GenBank/DDBJ databases">
        <authorList>
            <person name="Watanabe M."/>
            <person name="Kojima H."/>
        </authorList>
    </citation>
    <scope>NUCLEOTIDE SEQUENCE [LARGE SCALE GENOMIC DNA]</scope>
    <source>
        <strain evidence="8">Tokyo 01</strain>
    </source>
</reference>
<dbReference type="InterPro" id="IPR029063">
    <property type="entry name" value="SAM-dependent_MTases_sf"/>
</dbReference>
<evidence type="ECO:0000256" key="3">
    <source>
        <dbReference type="ARBA" id="ARBA00022679"/>
    </source>
</evidence>
<dbReference type="OrthoDB" id="9761012at2"/>
<gene>
    <name evidence="7" type="ORF">DENIS_2567</name>
</gene>
<dbReference type="RefSeq" id="WP_124328872.1">
    <property type="nucleotide sequence ID" value="NZ_BEXT01000001.1"/>
</dbReference>
<organism evidence="7 8">
    <name type="scientific">Desulfonema ishimotonii</name>
    <dbReference type="NCBI Taxonomy" id="45657"/>
    <lineage>
        <taxon>Bacteria</taxon>
        <taxon>Pseudomonadati</taxon>
        <taxon>Thermodesulfobacteriota</taxon>
        <taxon>Desulfobacteria</taxon>
        <taxon>Desulfobacterales</taxon>
        <taxon>Desulfococcaceae</taxon>
        <taxon>Desulfonema</taxon>
    </lineage>
</organism>
<dbReference type="EC" id="2.1.1.72" evidence="1"/>
<evidence type="ECO:0000256" key="1">
    <source>
        <dbReference type="ARBA" id="ARBA00011900"/>
    </source>
</evidence>
<dbReference type="GO" id="GO:0032259">
    <property type="term" value="P:methylation"/>
    <property type="evidence" value="ECO:0007669"/>
    <property type="project" value="UniProtKB-KW"/>
</dbReference>
<keyword evidence="3" id="KW-0808">Transferase</keyword>
<dbReference type="Gene3D" id="3.40.50.150">
    <property type="entry name" value="Vaccinia Virus protein VP39"/>
    <property type="match status" value="2"/>
</dbReference>
<dbReference type="PANTHER" id="PTHR33841">
    <property type="entry name" value="DNA METHYLTRANSFERASE YEEA-RELATED"/>
    <property type="match status" value="1"/>
</dbReference>
<dbReference type="PANTHER" id="PTHR33841:SF1">
    <property type="entry name" value="DNA METHYLTRANSFERASE A"/>
    <property type="match status" value="1"/>
</dbReference>
<dbReference type="InterPro" id="IPR050953">
    <property type="entry name" value="N4_N6_ade-DNA_methylase"/>
</dbReference>
<keyword evidence="8" id="KW-1185">Reference proteome</keyword>
<dbReference type="PROSITE" id="PS00092">
    <property type="entry name" value="N6_MTASE"/>
    <property type="match status" value="1"/>
</dbReference>
<dbReference type="PRINTS" id="PR00507">
    <property type="entry name" value="N12N6MTFRASE"/>
</dbReference>
<name>A0A401FXB6_9BACT</name>
<dbReference type="GO" id="GO:0006304">
    <property type="term" value="P:DNA modification"/>
    <property type="evidence" value="ECO:0007669"/>
    <property type="project" value="InterPro"/>
</dbReference>
<evidence type="ECO:0000313" key="7">
    <source>
        <dbReference type="EMBL" id="GBC61605.1"/>
    </source>
</evidence>
<dbReference type="InterPro" id="IPR011639">
    <property type="entry name" value="MethylTrfase_TaqI-like_dom"/>
</dbReference>
<evidence type="ECO:0000256" key="2">
    <source>
        <dbReference type="ARBA" id="ARBA00022603"/>
    </source>
</evidence>
<dbReference type="GO" id="GO:0003676">
    <property type="term" value="F:nucleic acid binding"/>
    <property type="evidence" value="ECO:0007669"/>
    <property type="project" value="InterPro"/>
</dbReference>
<dbReference type="Proteomes" id="UP000288096">
    <property type="component" value="Unassembled WGS sequence"/>
</dbReference>